<feature type="transmembrane region" description="Helical" evidence="8">
    <location>
        <begin position="228"/>
        <end position="254"/>
    </location>
</feature>
<dbReference type="Gene3D" id="1.10.3470.10">
    <property type="entry name" value="ABC transporter involved in vitamin B12 uptake, BtuC"/>
    <property type="match status" value="1"/>
</dbReference>
<evidence type="ECO:0000256" key="3">
    <source>
        <dbReference type="ARBA" id="ARBA00022448"/>
    </source>
</evidence>
<evidence type="ECO:0000256" key="7">
    <source>
        <dbReference type="ARBA" id="ARBA00023136"/>
    </source>
</evidence>
<feature type="transmembrane region" description="Helical" evidence="8">
    <location>
        <begin position="183"/>
        <end position="207"/>
    </location>
</feature>
<dbReference type="SUPFAM" id="SSF81345">
    <property type="entry name" value="ABC transporter involved in vitamin B12 uptake, BtuC"/>
    <property type="match status" value="1"/>
</dbReference>
<evidence type="ECO:0000256" key="4">
    <source>
        <dbReference type="ARBA" id="ARBA00022475"/>
    </source>
</evidence>
<evidence type="ECO:0000313" key="9">
    <source>
        <dbReference type="EMBL" id="MFC0634832.1"/>
    </source>
</evidence>
<dbReference type="PANTHER" id="PTHR30472:SF25">
    <property type="entry name" value="ABC TRANSPORTER PERMEASE PROTEIN MJ0876-RELATED"/>
    <property type="match status" value="1"/>
</dbReference>
<protein>
    <submittedName>
        <fullName evidence="9">FecCD family ABC transporter permease</fullName>
    </submittedName>
</protein>
<feature type="transmembrane region" description="Helical" evidence="8">
    <location>
        <begin position="113"/>
        <end position="132"/>
    </location>
</feature>
<keyword evidence="4" id="KW-1003">Cell membrane</keyword>
<comment type="similarity">
    <text evidence="2">Belongs to the binding-protein-dependent transport system permease family. FecCD subfamily.</text>
</comment>
<evidence type="ECO:0000256" key="8">
    <source>
        <dbReference type="SAM" id="Phobius"/>
    </source>
</evidence>
<evidence type="ECO:0000256" key="6">
    <source>
        <dbReference type="ARBA" id="ARBA00022989"/>
    </source>
</evidence>
<keyword evidence="3" id="KW-0813">Transport</keyword>
<dbReference type="CDD" id="cd06550">
    <property type="entry name" value="TM_ABC_iron-siderophores_like"/>
    <property type="match status" value="1"/>
</dbReference>
<dbReference type="Proteomes" id="UP001589906">
    <property type="component" value="Unassembled WGS sequence"/>
</dbReference>
<dbReference type="PANTHER" id="PTHR30472">
    <property type="entry name" value="FERRIC ENTEROBACTIN TRANSPORT SYSTEM PERMEASE PROTEIN"/>
    <property type="match status" value="1"/>
</dbReference>
<sequence length="326" mass="31639">MGALARPLAVAALVVLALLSLSIGPLQVSPDRLLAAALGGGDETARLALSLRLPGLLTALVTGAGLATAGAALQLLFRNPLAAPDLLGVSSGAAAGAALAILAGLGAALTQGAAFAGGLVAGGLALAAAGAVRSAEPRLTLVLCGVVVGALASALVALILLVADPYGQLPTLTYWLLGSFGRATLSEATVALMFAGLGALILNLLGFRLDALSLGDAQARSLGLSAGPLRLIALGAATLTASAVVSIAGLVGWIGLIAPHAARLIVGDSAPRLLPMSALVGACLAVLVGQLARAFGPAEIPVGLLTAAVGAPAFLALFIATQRGRA</sequence>
<evidence type="ECO:0000256" key="5">
    <source>
        <dbReference type="ARBA" id="ARBA00022692"/>
    </source>
</evidence>
<dbReference type="InterPro" id="IPR000522">
    <property type="entry name" value="ABC_transptr_permease_BtuC"/>
</dbReference>
<evidence type="ECO:0000313" key="10">
    <source>
        <dbReference type="Proteomes" id="UP001589906"/>
    </source>
</evidence>
<keyword evidence="7 8" id="KW-0472">Membrane</keyword>
<reference evidence="9 10" key="1">
    <citation type="submission" date="2024-09" db="EMBL/GenBank/DDBJ databases">
        <authorList>
            <person name="Sun Q."/>
            <person name="Mori K."/>
        </authorList>
    </citation>
    <scope>NUCLEOTIDE SEQUENCE [LARGE SCALE GENOMIC DNA]</scope>
    <source>
        <strain evidence="9 10">NCAIM B.02621</strain>
    </source>
</reference>
<dbReference type="InterPro" id="IPR037294">
    <property type="entry name" value="ABC_BtuC-like"/>
</dbReference>
<keyword evidence="5 8" id="KW-0812">Transmembrane</keyword>
<organism evidence="9 10">
    <name type="scientific">Brevundimonas balnearis</name>
    <dbReference type="NCBI Taxonomy" id="1572858"/>
    <lineage>
        <taxon>Bacteria</taxon>
        <taxon>Pseudomonadati</taxon>
        <taxon>Pseudomonadota</taxon>
        <taxon>Alphaproteobacteria</taxon>
        <taxon>Caulobacterales</taxon>
        <taxon>Caulobacteraceae</taxon>
        <taxon>Brevundimonas</taxon>
    </lineage>
</organism>
<feature type="transmembrane region" description="Helical" evidence="8">
    <location>
        <begin position="86"/>
        <end position="107"/>
    </location>
</feature>
<evidence type="ECO:0000256" key="1">
    <source>
        <dbReference type="ARBA" id="ARBA00004651"/>
    </source>
</evidence>
<proteinExistence type="inferred from homology"/>
<dbReference type="RefSeq" id="WP_376836911.1">
    <property type="nucleotide sequence ID" value="NZ_JBHLSW010000015.1"/>
</dbReference>
<dbReference type="EMBL" id="JBHLSW010000015">
    <property type="protein sequence ID" value="MFC0634832.1"/>
    <property type="molecule type" value="Genomic_DNA"/>
</dbReference>
<feature type="transmembrane region" description="Helical" evidence="8">
    <location>
        <begin position="274"/>
        <end position="295"/>
    </location>
</feature>
<comment type="subcellular location">
    <subcellularLocation>
        <location evidence="1">Cell membrane</location>
        <topology evidence="1">Multi-pass membrane protein</topology>
    </subcellularLocation>
</comment>
<dbReference type="Pfam" id="PF01032">
    <property type="entry name" value="FecCD"/>
    <property type="match status" value="1"/>
</dbReference>
<feature type="transmembrane region" description="Helical" evidence="8">
    <location>
        <begin position="51"/>
        <end position="77"/>
    </location>
</feature>
<name>A0ABV6R5C5_9CAUL</name>
<feature type="transmembrane region" description="Helical" evidence="8">
    <location>
        <begin position="139"/>
        <end position="163"/>
    </location>
</feature>
<feature type="transmembrane region" description="Helical" evidence="8">
    <location>
        <begin position="302"/>
        <end position="320"/>
    </location>
</feature>
<keyword evidence="6 8" id="KW-1133">Transmembrane helix</keyword>
<accession>A0ABV6R5C5</accession>
<comment type="caution">
    <text evidence="9">The sequence shown here is derived from an EMBL/GenBank/DDBJ whole genome shotgun (WGS) entry which is preliminary data.</text>
</comment>
<gene>
    <name evidence="9" type="ORF">ACFFGE_13205</name>
</gene>
<keyword evidence="10" id="KW-1185">Reference proteome</keyword>
<evidence type="ECO:0000256" key="2">
    <source>
        <dbReference type="ARBA" id="ARBA00007935"/>
    </source>
</evidence>